<feature type="region of interest" description="Disordered" evidence="1">
    <location>
        <begin position="511"/>
        <end position="600"/>
    </location>
</feature>
<feature type="compositionally biased region" description="Low complexity" evidence="1">
    <location>
        <begin position="535"/>
        <end position="545"/>
    </location>
</feature>
<evidence type="ECO:0000256" key="1">
    <source>
        <dbReference type="SAM" id="MobiDB-lite"/>
    </source>
</evidence>
<feature type="region of interest" description="Disordered" evidence="1">
    <location>
        <begin position="1"/>
        <end position="24"/>
    </location>
</feature>
<feature type="compositionally biased region" description="Basic and acidic residues" evidence="1">
    <location>
        <begin position="76"/>
        <end position="89"/>
    </location>
</feature>
<comment type="caution">
    <text evidence="2">The sequence shown here is derived from an EMBL/GenBank/DDBJ whole genome shotgun (WGS) entry which is preliminary data.</text>
</comment>
<evidence type="ECO:0000313" key="3">
    <source>
        <dbReference type="Proteomes" id="UP001302321"/>
    </source>
</evidence>
<feature type="region of interest" description="Disordered" evidence="1">
    <location>
        <begin position="277"/>
        <end position="350"/>
    </location>
</feature>
<reference evidence="2" key="2">
    <citation type="submission" date="2023-05" db="EMBL/GenBank/DDBJ databases">
        <authorList>
            <consortium name="Lawrence Berkeley National Laboratory"/>
            <person name="Steindorff A."/>
            <person name="Hensen N."/>
            <person name="Bonometti L."/>
            <person name="Westerberg I."/>
            <person name="Brannstrom I.O."/>
            <person name="Guillou S."/>
            <person name="Cros-Aarteil S."/>
            <person name="Calhoun S."/>
            <person name="Haridas S."/>
            <person name="Kuo A."/>
            <person name="Mondo S."/>
            <person name="Pangilinan J."/>
            <person name="Riley R."/>
            <person name="Labutti K."/>
            <person name="Andreopoulos B."/>
            <person name="Lipzen A."/>
            <person name="Chen C."/>
            <person name="Yanf M."/>
            <person name="Daum C."/>
            <person name="Ng V."/>
            <person name="Clum A."/>
            <person name="Ohm R."/>
            <person name="Martin F."/>
            <person name="Silar P."/>
            <person name="Natvig D."/>
            <person name="Lalanne C."/>
            <person name="Gautier V."/>
            <person name="Ament-Velasquez S.L."/>
            <person name="Kruys A."/>
            <person name="Hutchinson M.I."/>
            <person name="Powell A.J."/>
            <person name="Barry K."/>
            <person name="Miller A.N."/>
            <person name="Grigoriev I.V."/>
            <person name="Debuchy R."/>
            <person name="Gladieux P."/>
            <person name="Thoren M.H."/>
            <person name="Johannesson H."/>
        </authorList>
    </citation>
    <scope>NUCLEOTIDE SEQUENCE</scope>
    <source>
        <strain evidence="2">CBS 892.96</strain>
    </source>
</reference>
<feature type="compositionally biased region" description="Low complexity" evidence="1">
    <location>
        <begin position="91"/>
        <end position="105"/>
    </location>
</feature>
<name>A0AAN6WEI7_9PEZI</name>
<feature type="compositionally biased region" description="Basic and acidic residues" evidence="1">
    <location>
        <begin position="287"/>
        <end position="297"/>
    </location>
</feature>
<proteinExistence type="predicted"/>
<feature type="region of interest" description="Disordered" evidence="1">
    <location>
        <begin position="51"/>
        <end position="129"/>
    </location>
</feature>
<feature type="compositionally biased region" description="Basic and acidic residues" evidence="1">
    <location>
        <begin position="52"/>
        <end position="64"/>
    </location>
</feature>
<feature type="compositionally biased region" description="Low complexity" evidence="1">
    <location>
        <begin position="313"/>
        <end position="328"/>
    </location>
</feature>
<reference evidence="2" key="1">
    <citation type="journal article" date="2023" name="Mol. Phylogenet. Evol.">
        <title>Genome-scale phylogeny and comparative genomics of the fungal order Sordariales.</title>
        <authorList>
            <person name="Hensen N."/>
            <person name="Bonometti L."/>
            <person name="Westerberg I."/>
            <person name="Brannstrom I.O."/>
            <person name="Guillou S."/>
            <person name="Cros-Aarteil S."/>
            <person name="Calhoun S."/>
            <person name="Haridas S."/>
            <person name="Kuo A."/>
            <person name="Mondo S."/>
            <person name="Pangilinan J."/>
            <person name="Riley R."/>
            <person name="LaButti K."/>
            <person name="Andreopoulos B."/>
            <person name="Lipzen A."/>
            <person name="Chen C."/>
            <person name="Yan M."/>
            <person name="Daum C."/>
            <person name="Ng V."/>
            <person name="Clum A."/>
            <person name="Steindorff A."/>
            <person name="Ohm R.A."/>
            <person name="Martin F."/>
            <person name="Silar P."/>
            <person name="Natvig D.O."/>
            <person name="Lalanne C."/>
            <person name="Gautier V."/>
            <person name="Ament-Velasquez S.L."/>
            <person name="Kruys A."/>
            <person name="Hutchinson M.I."/>
            <person name="Powell A.J."/>
            <person name="Barry K."/>
            <person name="Miller A.N."/>
            <person name="Grigoriev I.V."/>
            <person name="Debuchy R."/>
            <person name="Gladieux P."/>
            <person name="Hiltunen Thoren M."/>
            <person name="Johannesson H."/>
        </authorList>
    </citation>
    <scope>NUCLEOTIDE SEQUENCE</scope>
    <source>
        <strain evidence="2">CBS 892.96</strain>
    </source>
</reference>
<protein>
    <submittedName>
        <fullName evidence="2">Uncharacterized protein</fullName>
    </submittedName>
</protein>
<sequence>MPAVGRDAAKIRVGSKHKRLDEGSTVSGWNTIRTASEVRTDTSRLARRPFQHIHDSSSRLRQRVECPSYVPSSSSHVDRNEGPWRREQTIDSVPDSTDQSSSSTPLVRHVSRQRTESLAQSHYRDSQDTNSAIAHVGRTIPNIPFSQKHLSSKWSSWFRRGGISNMETGAESQCPSEVQISPRVSQRCQQEPKSSWAGLSEDLPHTPYPAESIDTGFDHPMGHPAIRISKDTSETLDRYKQLLATVQGDEQHAIRSHPAVATGGSTANSGRNTISSLVEESTSGNDLDSRSTSRVNDDGFAVNSSPNFMNRFGNGSTSSSGFSSLGAGQIDDLTHGNNESPELSGFYGDSEDTITRSQLQNGELISSSSIANSHGNLWLNHSPSLESFPGVAKHQNMMQTLEADEEWRSFVFGDDNTDEVESTVYAQTSQDTARALQPSGCSCLSCTKEQPKMGHISTGSTGCPLYTADIRQPSDSVEPWSSSDVPSLGVIASSSIDESDAGIIVRHMNENSQGTRHSHTGDDHRTSITCEPGISEESASEAFASQGLRRSSDDEPTKQNSISTRYVGQESPRGEPSRAHAPGSAQYVGSDSPGPLPVSADLSSAASALVPPRPVGVNQSGVQGVEEQARFAPPKLFVGSRSKTQERSNVPVVLRTEPKRRGRPKKRAIDGRADIRGIPNYTSDPIEDFEDHQPTHRSIFPALELA</sequence>
<dbReference type="Proteomes" id="UP001302321">
    <property type="component" value="Unassembled WGS sequence"/>
</dbReference>
<keyword evidence="3" id="KW-1185">Reference proteome</keyword>
<dbReference type="AlphaFoldDB" id="A0AAN6WEI7"/>
<feature type="region of interest" description="Disordered" evidence="1">
    <location>
        <begin position="658"/>
        <end position="706"/>
    </location>
</feature>
<accession>A0AAN6WEI7</accession>
<gene>
    <name evidence="2" type="ORF">QBC36DRAFT_23522</name>
</gene>
<organism evidence="2 3">
    <name type="scientific">Triangularia setosa</name>
    <dbReference type="NCBI Taxonomy" id="2587417"/>
    <lineage>
        <taxon>Eukaryota</taxon>
        <taxon>Fungi</taxon>
        <taxon>Dikarya</taxon>
        <taxon>Ascomycota</taxon>
        <taxon>Pezizomycotina</taxon>
        <taxon>Sordariomycetes</taxon>
        <taxon>Sordariomycetidae</taxon>
        <taxon>Sordariales</taxon>
        <taxon>Podosporaceae</taxon>
        <taxon>Triangularia</taxon>
    </lineage>
</organism>
<evidence type="ECO:0000313" key="2">
    <source>
        <dbReference type="EMBL" id="KAK4180589.1"/>
    </source>
</evidence>
<feature type="compositionally biased region" description="Polar residues" evidence="1">
    <location>
        <begin position="277"/>
        <end position="286"/>
    </location>
</feature>
<dbReference type="EMBL" id="MU866097">
    <property type="protein sequence ID" value="KAK4180589.1"/>
    <property type="molecule type" value="Genomic_DNA"/>
</dbReference>